<keyword evidence="4" id="KW-0547">Nucleotide-binding</keyword>
<accession>A0ABT8F858</accession>
<dbReference type="Gene3D" id="3.40.50.620">
    <property type="entry name" value="HUPs"/>
    <property type="match status" value="2"/>
</dbReference>
<dbReference type="SUPFAM" id="SSF52402">
    <property type="entry name" value="Adenine nucleotide alpha hydrolases-like"/>
    <property type="match status" value="1"/>
</dbReference>
<keyword evidence="10" id="KW-1185">Reference proteome</keyword>
<keyword evidence="9" id="KW-0436">Ligase</keyword>
<gene>
    <name evidence="9" type="primary">asnB</name>
    <name evidence="9" type="ORF">QWY31_14020</name>
</gene>
<dbReference type="PANTHER" id="PTHR43284">
    <property type="entry name" value="ASPARAGINE SYNTHETASE (GLUTAMINE-HYDROLYZING)"/>
    <property type="match status" value="1"/>
</dbReference>
<evidence type="ECO:0000256" key="5">
    <source>
        <dbReference type="ARBA" id="ARBA00022840"/>
    </source>
</evidence>
<comment type="catalytic activity">
    <reaction evidence="7">
        <text>L-aspartate + L-glutamine + ATP + H2O = L-asparagine + L-glutamate + AMP + diphosphate + H(+)</text>
        <dbReference type="Rhea" id="RHEA:12228"/>
        <dbReference type="ChEBI" id="CHEBI:15377"/>
        <dbReference type="ChEBI" id="CHEBI:15378"/>
        <dbReference type="ChEBI" id="CHEBI:29985"/>
        <dbReference type="ChEBI" id="CHEBI:29991"/>
        <dbReference type="ChEBI" id="CHEBI:30616"/>
        <dbReference type="ChEBI" id="CHEBI:33019"/>
        <dbReference type="ChEBI" id="CHEBI:58048"/>
        <dbReference type="ChEBI" id="CHEBI:58359"/>
        <dbReference type="ChEBI" id="CHEBI:456215"/>
        <dbReference type="EC" id="6.3.5.4"/>
    </reaction>
</comment>
<dbReference type="Gene3D" id="3.60.20.10">
    <property type="entry name" value="Glutamine Phosphoribosylpyrophosphate, subunit 1, domain 1"/>
    <property type="match status" value="1"/>
</dbReference>
<dbReference type="Pfam" id="PF13537">
    <property type="entry name" value="GATase_7"/>
    <property type="match status" value="1"/>
</dbReference>
<evidence type="ECO:0000256" key="6">
    <source>
        <dbReference type="ARBA" id="ARBA00022962"/>
    </source>
</evidence>
<feature type="domain" description="Glutamine amidotransferase type-2" evidence="8">
    <location>
        <begin position="2"/>
        <end position="212"/>
    </location>
</feature>
<organism evidence="9 10">
    <name type="scientific">Shiella aurantiaca</name>
    <dbReference type="NCBI Taxonomy" id="3058365"/>
    <lineage>
        <taxon>Bacteria</taxon>
        <taxon>Pseudomonadati</taxon>
        <taxon>Bacteroidota</taxon>
        <taxon>Cytophagia</taxon>
        <taxon>Cytophagales</taxon>
        <taxon>Shiellaceae</taxon>
        <taxon>Shiella</taxon>
    </lineage>
</organism>
<dbReference type="InterPro" id="IPR001962">
    <property type="entry name" value="Asn_synthase"/>
</dbReference>
<dbReference type="PROSITE" id="PS51278">
    <property type="entry name" value="GATASE_TYPE_2"/>
    <property type="match status" value="1"/>
</dbReference>
<evidence type="ECO:0000256" key="3">
    <source>
        <dbReference type="ARBA" id="ARBA00012737"/>
    </source>
</evidence>
<dbReference type="InterPro" id="IPR051786">
    <property type="entry name" value="ASN_synthetase/amidase"/>
</dbReference>
<dbReference type="EMBL" id="JAUHJS010000007">
    <property type="protein sequence ID" value="MDN4166622.1"/>
    <property type="molecule type" value="Genomic_DNA"/>
</dbReference>
<dbReference type="InterPro" id="IPR006426">
    <property type="entry name" value="Asn_synth_AEB"/>
</dbReference>
<dbReference type="Proteomes" id="UP001168552">
    <property type="component" value="Unassembled WGS sequence"/>
</dbReference>
<protein>
    <recommendedName>
        <fullName evidence="3">asparagine synthase (glutamine-hydrolyzing)</fullName>
        <ecNumber evidence="3">6.3.5.4</ecNumber>
    </recommendedName>
</protein>
<dbReference type="CDD" id="cd01991">
    <property type="entry name" value="Asn_synthase_B_C"/>
    <property type="match status" value="1"/>
</dbReference>
<dbReference type="InterPro" id="IPR029055">
    <property type="entry name" value="Ntn_hydrolases_N"/>
</dbReference>
<sequence>MCGIFGFTNFENQDLQRARKALNCLAHRGPDQWGDYISQGVYMGHRRLSIIDLSEQGKQPMRSEEHGVVITVNGEIYNFRLLRQELELKYHFKSNSDSEVVLHGYTEWGIDGLLERMDGMYAISIFDTKRRQLFLVRDRAGIKPLIFSNMDSRYLWASELKAIVEFVGEDSLQIDKTAIYDFYTYQYIPTPKTLYQNVFKLEPGHYLQIDTESNAIVKKKYWVLPEITGSDSIEEASDKIKSLLGESVKEQFVSDVPVGLFLSGGMDSSAVVALASMQKSGLSTFNIGFENNPKDESPYAELVAAHFKTNHFKKVLNIEEANWLYKSIKNWYDEPFGDLSCLPTYLVSEFAKNHVTVVLTGDGGDELFGGYKWYKAFSFIEKFNLRKLRVLKRPVLAIIRLLLSGNFRNKIVSRVEWLFLSEMELYTRLMGGRLKNDIDKIHLKKELSISEDYDDYWYFRKFYRPEMSIYQRLRYLDFHTYLHDDILTKVDRVSMAVALECRVPFLSRKMMEYMFTLPDKTILHGGELKGAMKYAFKDILPQAIINRDKEGFNLPISTWGGELRSGFRSRQERILAEVFKLIQH</sequence>
<dbReference type="CDD" id="cd00712">
    <property type="entry name" value="AsnB"/>
    <property type="match status" value="1"/>
</dbReference>
<evidence type="ECO:0000256" key="7">
    <source>
        <dbReference type="ARBA" id="ARBA00048741"/>
    </source>
</evidence>
<dbReference type="EC" id="6.3.5.4" evidence="3"/>
<proteinExistence type="inferred from homology"/>
<evidence type="ECO:0000256" key="2">
    <source>
        <dbReference type="ARBA" id="ARBA00005752"/>
    </source>
</evidence>
<evidence type="ECO:0000256" key="1">
    <source>
        <dbReference type="ARBA" id="ARBA00005187"/>
    </source>
</evidence>
<dbReference type="InterPro" id="IPR017932">
    <property type="entry name" value="GATase_2_dom"/>
</dbReference>
<dbReference type="GO" id="GO:0004066">
    <property type="term" value="F:asparagine synthase (glutamine-hydrolyzing) activity"/>
    <property type="evidence" value="ECO:0007669"/>
    <property type="project" value="UniProtKB-EC"/>
</dbReference>
<comment type="similarity">
    <text evidence="2">Belongs to the asparagine synthetase family.</text>
</comment>
<comment type="caution">
    <text evidence="9">The sequence shown here is derived from an EMBL/GenBank/DDBJ whole genome shotgun (WGS) entry which is preliminary data.</text>
</comment>
<dbReference type="InterPro" id="IPR033738">
    <property type="entry name" value="AsnB_N"/>
</dbReference>
<dbReference type="NCBIfam" id="TIGR01536">
    <property type="entry name" value="asn_synth_AEB"/>
    <property type="match status" value="1"/>
</dbReference>
<dbReference type="Pfam" id="PF00733">
    <property type="entry name" value="Asn_synthase"/>
    <property type="match status" value="1"/>
</dbReference>
<evidence type="ECO:0000256" key="4">
    <source>
        <dbReference type="ARBA" id="ARBA00022741"/>
    </source>
</evidence>
<evidence type="ECO:0000313" key="9">
    <source>
        <dbReference type="EMBL" id="MDN4166622.1"/>
    </source>
</evidence>
<dbReference type="PIRSF" id="PIRSF001589">
    <property type="entry name" value="Asn_synthetase_glu-h"/>
    <property type="match status" value="1"/>
</dbReference>
<evidence type="ECO:0000313" key="10">
    <source>
        <dbReference type="Proteomes" id="UP001168552"/>
    </source>
</evidence>
<name>A0ABT8F858_9BACT</name>
<keyword evidence="6" id="KW-0315">Glutamine amidotransferase</keyword>
<dbReference type="RefSeq" id="WP_320005160.1">
    <property type="nucleotide sequence ID" value="NZ_JAUHJS010000007.1"/>
</dbReference>
<reference evidence="9" key="1">
    <citation type="submission" date="2023-06" db="EMBL/GenBank/DDBJ databases">
        <title>Cytophagales bacterium Strain LB-30, isolated from soil.</title>
        <authorList>
            <person name="Liu B."/>
        </authorList>
    </citation>
    <scope>NUCLEOTIDE SEQUENCE</scope>
    <source>
        <strain evidence="9">LB-30</strain>
    </source>
</reference>
<dbReference type="PANTHER" id="PTHR43284:SF1">
    <property type="entry name" value="ASPARAGINE SYNTHETASE"/>
    <property type="match status" value="1"/>
</dbReference>
<dbReference type="InterPro" id="IPR014729">
    <property type="entry name" value="Rossmann-like_a/b/a_fold"/>
</dbReference>
<evidence type="ECO:0000259" key="8">
    <source>
        <dbReference type="PROSITE" id="PS51278"/>
    </source>
</evidence>
<keyword evidence="5" id="KW-0067">ATP-binding</keyword>
<comment type="pathway">
    <text evidence="1">Amino-acid biosynthesis; L-asparagine biosynthesis; L-asparagine from L-aspartate (L-Gln route): step 1/1.</text>
</comment>
<dbReference type="SUPFAM" id="SSF56235">
    <property type="entry name" value="N-terminal nucleophile aminohydrolases (Ntn hydrolases)"/>
    <property type="match status" value="1"/>
</dbReference>